<accession>A0ABS2EBX3</accession>
<dbReference type="Proteomes" id="UP000716906">
    <property type="component" value="Unassembled WGS sequence"/>
</dbReference>
<name>A0ABS2EBX3_9FIRM</name>
<dbReference type="InterPro" id="IPR036465">
    <property type="entry name" value="vWFA_dom_sf"/>
</dbReference>
<dbReference type="InterPro" id="IPR011205">
    <property type="entry name" value="UCP015417_vWA"/>
</dbReference>
<dbReference type="Gene3D" id="3.40.50.410">
    <property type="entry name" value="von Willebrand factor, type A domain"/>
    <property type="match status" value="1"/>
</dbReference>
<organism evidence="3 4">
    <name type="scientific">Faecalicatena fissicatena</name>
    <dbReference type="NCBI Taxonomy" id="290055"/>
    <lineage>
        <taxon>Bacteria</taxon>
        <taxon>Bacillati</taxon>
        <taxon>Bacillota</taxon>
        <taxon>Clostridia</taxon>
        <taxon>Lachnospirales</taxon>
        <taxon>Lachnospiraceae</taxon>
        <taxon>Faecalicatena</taxon>
    </lineage>
</organism>
<sequence length="497" mass="56149">MLDYIRREANTTETENGAAAYATSGSDCLDLYASIGALRRESDEEITARFVRAYTENADMAMKLLFFARDVRGGLGERRVFRTIFSWLAKNEPGSVKKNIAYVAEYGRFDDLLALMGTPCEEEMLALLRRQFDEDMRLLAAGENVSLLGKWLPSVNASSRQTVRNAKKVARAFGMSEAAYRKAVSALRGRIHIIENNLREKDYTFDYEKQPSRALFKYRQAFIRNDRKRYNAFLANVASGKVSMHADNVSPYELVEPFLSWENWHPGWESFLGELSPEEKNALNATWESMPDFGGKENALAVIDTSGSMYCDGSPLPAAVALSLGLYFAEHNRGVFSNHFIEFSDTPQLIEIKGETFVDRLRYAATFCQVASTNLEAVFDLILETAVKYNVRQEDLPAKLIIISDMEFNFCISNASETNFEHAKKSYEAHGYRLPEIVFWNVASRNRHQPVTMNEQGVALISGVTPRLFSMVADGSLSPYKCMMEVLESERYAKIVA</sequence>
<evidence type="ECO:0000313" key="3">
    <source>
        <dbReference type="EMBL" id="MBM6739147.1"/>
    </source>
</evidence>
<keyword evidence="4" id="KW-1185">Reference proteome</keyword>
<evidence type="ECO:0000259" key="1">
    <source>
        <dbReference type="Pfam" id="PF11443"/>
    </source>
</evidence>
<dbReference type="PIRSF" id="PIRSF015417">
    <property type="entry name" value="T31B5_30_vWA"/>
    <property type="match status" value="1"/>
</dbReference>
<dbReference type="Pfam" id="PF11443">
    <property type="entry name" value="DUF2828"/>
    <property type="match status" value="2"/>
</dbReference>
<evidence type="ECO:0000259" key="2">
    <source>
        <dbReference type="Pfam" id="PF25043"/>
    </source>
</evidence>
<protein>
    <submittedName>
        <fullName evidence="3">DUF2828 family protein</fullName>
    </submittedName>
</protein>
<dbReference type="Pfam" id="PF25043">
    <property type="entry name" value="DUF7788"/>
    <property type="match status" value="1"/>
</dbReference>
<dbReference type="SUPFAM" id="SSF53300">
    <property type="entry name" value="vWA-like"/>
    <property type="match status" value="1"/>
</dbReference>
<evidence type="ECO:0000313" key="4">
    <source>
        <dbReference type="Proteomes" id="UP000716906"/>
    </source>
</evidence>
<dbReference type="EMBL" id="JACLYY010000016">
    <property type="protein sequence ID" value="MBM6739147.1"/>
    <property type="molecule type" value="Genomic_DNA"/>
</dbReference>
<dbReference type="PANTHER" id="PTHR31373:SF27">
    <property type="entry name" value="TROVE DOMAIN-CONTAINING PROTEIN"/>
    <property type="match status" value="1"/>
</dbReference>
<proteinExistence type="predicted"/>
<feature type="domain" description="DUF2828" evidence="1">
    <location>
        <begin position="164"/>
        <end position="290"/>
    </location>
</feature>
<dbReference type="InterPro" id="IPR056690">
    <property type="entry name" value="DUF7788"/>
</dbReference>
<feature type="domain" description="DUF7788" evidence="2">
    <location>
        <begin position="298"/>
        <end position="471"/>
    </location>
</feature>
<comment type="caution">
    <text evidence="3">The sequence shown here is derived from an EMBL/GenBank/DDBJ whole genome shotgun (WGS) entry which is preliminary data.</text>
</comment>
<gene>
    <name evidence="3" type="ORF">H7U36_13740</name>
</gene>
<dbReference type="PANTHER" id="PTHR31373">
    <property type="entry name" value="OS06G0652100 PROTEIN"/>
    <property type="match status" value="1"/>
</dbReference>
<feature type="domain" description="DUF2828" evidence="1">
    <location>
        <begin position="14"/>
        <end position="115"/>
    </location>
</feature>
<reference evidence="3 4" key="1">
    <citation type="journal article" date="2021" name="Sci. Rep.">
        <title>The distribution of antibiotic resistance genes in chicken gut microbiota commensals.</title>
        <authorList>
            <person name="Juricova H."/>
            <person name="Matiasovicova J."/>
            <person name="Kubasova T."/>
            <person name="Cejkova D."/>
            <person name="Rychlik I."/>
        </authorList>
    </citation>
    <scope>NUCLEOTIDE SEQUENCE [LARGE SCALE GENOMIC DNA]</scope>
    <source>
        <strain evidence="3 4">An773</strain>
    </source>
</reference>
<dbReference type="RefSeq" id="WP_205156345.1">
    <property type="nucleotide sequence ID" value="NZ_JACLYY010000016.1"/>
</dbReference>
<dbReference type="InterPro" id="IPR058580">
    <property type="entry name" value="DUF2828"/>
</dbReference>